<accession>A0ABQ4ZEI3</accession>
<organism evidence="1 2">
    <name type="scientific">Tanacetum coccineum</name>
    <dbReference type="NCBI Taxonomy" id="301880"/>
    <lineage>
        <taxon>Eukaryota</taxon>
        <taxon>Viridiplantae</taxon>
        <taxon>Streptophyta</taxon>
        <taxon>Embryophyta</taxon>
        <taxon>Tracheophyta</taxon>
        <taxon>Spermatophyta</taxon>
        <taxon>Magnoliopsida</taxon>
        <taxon>eudicotyledons</taxon>
        <taxon>Gunneridae</taxon>
        <taxon>Pentapetalae</taxon>
        <taxon>asterids</taxon>
        <taxon>campanulids</taxon>
        <taxon>Asterales</taxon>
        <taxon>Asteraceae</taxon>
        <taxon>Asteroideae</taxon>
        <taxon>Anthemideae</taxon>
        <taxon>Anthemidinae</taxon>
        <taxon>Tanacetum</taxon>
    </lineage>
</organism>
<comment type="caution">
    <text evidence="1">The sequence shown here is derived from an EMBL/GenBank/DDBJ whole genome shotgun (WGS) entry which is preliminary data.</text>
</comment>
<proteinExistence type="predicted"/>
<reference evidence="1" key="1">
    <citation type="journal article" date="2022" name="Int. J. Mol. Sci.">
        <title>Draft Genome of Tanacetum Coccineum: Genomic Comparison of Closely Related Tanacetum-Family Plants.</title>
        <authorList>
            <person name="Yamashiro T."/>
            <person name="Shiraishi A."/>
            <person name="Nakayama K."/>
            <person name="Satake H."/>
        </authorList>
    </citation>
    <scope>NUCLEOTIDE SEQUENCE</scope>
</reference>
<gene>
    <name evidence="1" type="ORF">Tco_0770883</name>
</gene>
<dbReference type="Proteomes" id="UP001151760">
    <property type="component" value="Unassembled WGS sequence"/>
</dbReference>
<protein>
    <submittedName>
        <fullName evidence="1">Uncharacterized protein</fullName>
    </submittedName>
</protein>
<keyword evidence="2" id="KW-1185">Reference proteome</keyword>
<name>A0ABQ4ZEI3_9ASTR</name>
<evidence type="ECO:0000313" key="2">
    <source>
        <dbReference type="Proteomes" id="UP001151760"/>
    </source>
</evidence>
<evidence type="ECO:0000313" key="1">
    <source>
        <dbReference type="EMBL" id="GJS88247.1"/>
    </source>
</evidence>
<reference evidence="1" key="2">
    <citation type="submission" date="2022-01" db="EMBL/GenBank/DDBJ databases">
        <authorList>
            <person name="Yamashiro T."/>
            <person name="Shiraishi A."/>
            <person name="Satake H."/>
            <person name="Nakayama K."/>
        </authorList>
    </citation>
    <scope>NUCLEOTIDE SEQUENCE</scope>
</reference>
<dbReference type="EMBL" id="BQNB010011259">
    <property type="protein sequence ID" value="GJS88247.1"/>
    <property type="molecule type" value="Genomic_DNA"/>
</dbReference>
<sequence>MILCLLDGGAELHQDNHHLLLLLQRSILLLFYPHHLLLLHHHLSFHLHLLLSHPGFVNDELFLSDPGRTFPLVDFIVLILISSSSGHCYFSAHSISGHTSPDTTGADSSTPPRFVHPPLAGTPRSLAATMTSSIHATRALVPSYVDLLPHCKRFKDSISSEDSVKEDIDTDVLEDIEANAMAIEVAVERDVVTGVDACIDMEVDVEDEVENEVESNDRGTMEIGVDVVSGIDIPDGMFIPNDVERLEQARSLIAGGERASLLEQVASLETSNARLRGTMMMERARADRFWQRVRFMESELRQNCRFHYYDMMQFRRLETFAARRLGFRP</sequence>